<dbReference type="AlphaFoldDB" id="A0A9X0D7B6"/>
<reference evidence="6" key="1">
    <citation type="submission" date="2023-01" db="EMBL/GenBank/DDBJ databases">
        <title>Genome assembly of the deep-sea coral Lophelia pertusa.</title>
        <authorList>
            <person name="Herrera S."/>
            <person name="Cordes E."/>
        </authorList>
    </citation>
    <scope>NUCLEOTIDE SEQUENCE</scope>
    <source>
        <strain evidence="6">USNM1676648</strain>
        <tissue evidence="6">Polyp</tissue>
    </source>
</reference>
<dbReference type="Proteomes" id="UP001163046">
    <property type="component" value="Unassembled WGS sequence"/>
</dbReference>
<organism evidence="6 7">
    <name type="scientific">Desmophyllum pertusum</name>
    <dbReference type="NCBI Taxonomy" id="174260"/>
    <lineage>
        <taxon>Eukaryota</taxon>
        <taxon>Metazoa</taxon>
        <taxon>Cnidaria</taxon>
        <taxon>Anthozoa</taxon>
        <taxon>Hexacorallia</taxon>
        <taxon>Scleractinia</taxon>
        <taxon>Caryophylliina</taxon>
        <taxon>Caryophylliidae</taxon>
        <taxon>Desmophyllum</taxon>
    </lineage>
</organism>
<accession>A0A9X0D7B6</accession>
<evidence type="ECO:0000256" key="5">
    <source>
        <dbReference type="RuleBase" id="RU362059"/>
    </source>
</evidence>
<dbReference type="PANTHER" id="PTHR48043:SF145">
    <property type="entry name" value="FI06409P-RELATED"/>
    <property type="match status" value="1"/>
</dbReference>
<dbReference type="FunFam" id="3.40.50.2000:FF:000021">
    <property type="entry name" value="UDP-glucuronosyltransferase"/>
    <property type="match status" value="1"/>
</dbReference>
<dbReference type="EMBL" id="MU825432">
    <property type="protein sequence ID" value="KAJ7389460.1"/>
    <property type="molecule type" value="Genomic_DNA"/>
</dbReference>
<dbReference type="PROSITE" id="PS00375">
    <property type="entry name" value="UDPGT"/>
    <property type="match status" value="1"/>
</dbReference>
<comment type="catalytic activity">
    <reaction evidence="5">
        <text>glucuronate acceptor + UDP-alpha-D-glucuronate = acceptor beta-D-glucuronoside + UDP + H(+)</text>
        <dbReference type="Rhea" id="RHEA:21032"/>
        <dbReference type="ChEBI" id="CHEBI:15378"/>
        <dbReference type="ChEBI" id="CHEBI:58052"/>
        <dbReference type="ChEBI" id="CHEBI:58223"/>
        <dbReference type="ChEBI" id="CHEBI:132367"/>
        <dbReference type="ChEBI" id="CHEBI:132368"/>
        <dbReference type="EC" id="2.4.1.17"/>
    </reaction>
</comment>
<evidence type="ECO:0000313" key="6">
    <source>
        <dbReference type="EMBL" id="KAJ7389460.1"/>
    </source>
</evidence>
<evidence type="ECO:0000256" key="3">
    <source>
        <dbReference type="ARBA" id="ARBA00022679"/>
    </source>
</evidence>
<evidence type="ECO:0000256" key="4">
    <source>
        <dbReference type="RuleBase" id="RU003718"/>
    </source>
</evidence>
<evidence type="ECO:0000313" key="7">
    <source>
        <dbReference type="Proteomes" id="UP001163046"/>
    </source>
</evidence>
<dbReference type="GO" id="GO:0016020">
    <property type="term" value="C:membrane"/>
    <property type="evidence" value="ECO:0007669"/>
    <property type="project" value="UniProtKB-SubCell"/>
</dbReference>
<dbReference type="OrthoDB" id="5835829at2759"/>
<feature type="transmembrane region" description="Helical" evidence="5">
    <location>
        <begin position="366"/>
        <end position="389"/>
    </location>
</feature>
<dbReference type="PANTHER" id="PTHR48043">
    <property type="entry name" value="EG:EG0003.4 PROTEIN-RELATED"/>
    <property type="match status" value="1"/>
</dbReference>
<dbReference type="CDD" id="cd03784">
    <property type="entry name" value="GT1_Gtf-like"/>
    <property type="match status" value="1"/>
</dbReference>
<dbReference type="Pfam" id="PF00201">
    <property type="entry name" value="UDPGT"/>
    <property type="match status" value="1"/>
</dbReference>
<dbReference type="InterPro" id="IPR035595">
    <property type="entry name" value="UDP_glycos_trans_CS"/>
</dbReference>
<dbReference type="Gene3D" id="3.40.50.2000">
    <property type="entry name" value="Glycogen Phosphorylase B"/>
    <property type="match status" value="1"/>
</dbReference>
<name>A0A9X0D7B6_9CNID</name>
<keyword evidence="5" id="KW-1133">Transmembrane helix</keyword>
<dbReference type="InterPro" id="IPR050271">
    <property type="entry name" value="UDP-glycosyltransferase"/>
</dbReference>
<protein>
    <recommendedName>
        <fullName evidence="5">UDP-glucuronosyltransferase</fullName>
        <ecNumber evidence="5">2.4.1.17</ecNumber>
    </recommendedName>
</protein>
<proteinExistence type="inferred from homology"/>
<dbReference type="GO" id="GO:0015020">
    <property type="term" value="F:glucuronosyltransferase activity"/>
    <property type="evidence" value="ECO:0007669"/>
    <property type="project" value="UniProtKB-EC"/>
</dbReference>
<evidence type="ECO:0000256" key="1">
    <source>
        <dbReference type="ARBA" id="ARBA00009995"/>
    </source>
</evidence>
<comment type="similarity">
    <text evidence="1 4">Belongs to the UDP-glycosyltransferase family.</text>
</comment>
<keyword evidence="5" id="KW-0812">Transmembrane</keyword>
<dbReference type="EC" id="2.4.1.17" evidence="5"/>
<comment type="subcellular location">
    <subcellularLocation>
        <location evidence="5">Membrane</location>
        <topology evidence="5">Single-pass membrane protein</topology>
    </subcellularLocation>
</comment>
<evidence type="ECO:0000256" key="2">
    <source>
        <dbReference type="ARBA" id="ARBA00022676"/>
    </source>
</evidence>
<comment type="caution">
    <text evidence="6">The sequence shown here is derived from an EMBL/GenBank/DDBJ whole genome shotgun (WGS) entry which is preliminary data.</text>
</comment>
<keyword evidence="2 4" id="KW-0328">Glycosyltransferase</keyword>
<sequence length="409" mass="46598">MNWRRVVMRSMLVHVKKHQNLLKEFDLMIGDAPPPCHVIVSELLELPRIGIAPAYVMRFGQDLSKASYIPDLFSPNGYNMNFMGRVKNVLYLLLSMSSMKLIVNERYMELNREFDIMPERPFQDSLDMAEMVLIMGHFALEYPQPILPATKLVGPLTVKPPNPLPRDLEQFVNGAGDKGMILFSLGTLGDSVLQKHQVEMLANVLGRLEQRIIWRLKRYIPEDLSSNIKVVRWIPQNDLLAHNSTKAFISHTGHNSLYEAAFYGVPLVCVPLFADQYSNCQQAQAVGMGIGVDIKTATGDGIYQSIKRIINEPSFKGNATRISRLLRDSPRTSVQQAADWIEYVHRHKGAKHLRPEVYNLYWYQHYLLDVIAFLAIALIAFCIAIRMLFRLLCNICVKSSKVSHSTKQD</sequence>
<keyword evidence="5" id="KW-0472">Membrane</keyword>
<keyword evidence="7" id="KW-1185">Reference proteome</keyword>
<dbReference type="InterPro" id="IPR002213">
    <property type="entry name" value="UDP_glucos_trans"/>
</dbReference>
<gene>
    <name evidence="6" type="primary">UGT1A1_11</name>
    <name evidence="6" type="ORF">OS493_031429</name>
</gene>
<dbReference type="SUPFAM" id="SSF53756">
    <property type="entry name" value="UDP-Glycosyltransferase/glycogen phosphorylase"/>
    <property type="match status" value="1"/>
</dbReference>
<keyword evidence="3 4" id="KW-0808">Transferase</keyword>